<organism evidence="2 3">
    <name type="scientific">Sorangium cellulosum</name>
    <name type="common">Polyangium cellulosum</name>
    <dbReference type="NCBI Taxonomy" id="56"/>
    <lineage>
        <taxon>Bacteria</taxon>
        <taxon>Pseudomonadati</taxon>
        <taxon>Myxococcota</taxon>
        <taxon>Polyangia</taxon>
        <taxon>Polyangiales</taxon>
        <taxon>Polyangiaceae</taxon>
        <taxon>Sorangium</taxon>
    </lineage>
</organism>
<dbReference type="Proteomes" id="UP000075260">
    <property type="component" value="Unassembled WGS sequence"/>
</dbReference>
<name>A0A150QNT8_SORCE</name>
<evidence type="ECO:0000256" key="1">
    <source>
        <dbReference type="SAM" id="MobiDB-lite"/>
    </source>
</evidence>
<dbReference type="RefSeq" id="WP_061608265.1">
    <property type="nucleotide sequence ID" value="NZ_JEMA01000459.1"/>
</dbReference>
<sequence>MGSECWELERCEGTVCTTMEAACAIECGVEPAVVWRAADPDQVRAPRMPMLVKHLGQDGAQMAGPALAAAGGPVEGSSPGETIPSST</sequence>
<dbReference type="EMBL" id="JEMA01000459">
    <property type="protein sequence ID" value="KYF69604.1"/>
    <property type="molecule type" value="Genomic_DNA"/>
</dbReference>
<accession>A0A150QNT8</accession>
<gene>
    <name evidence="2" type="ORF">BE15_36200</name>
</gene>
<evidence type="ECO:0000313" key="3">
    <source>
        <dbReference type="Proteomes" id="UP000075260"/>
    </source>
</evidence>
<reference evidence="2 3" key="1">
    <citation type="submission" date="2014-02" db="EMBL/GenBank/DDBJ databases">
        <title>The small core and large imbalanced accessory genome model reveals a collaborative survival strategy of Sorangium cellulosum strains in nature.</title>
        <authorList>
            <person name="Han K."/>
            <person name="Peng R."/>
            <person name="Blom J."/>
            <person name="Li Y.-Z."/>
        </authorList>
    </citation>
    <scope>NUCLEOTIDE SEQUENCE [LARGE SCALE GENOMIC DNA]</scope>
    <source>
        <strain evidence="2 3">So0008-312</strain>
    </source>
</reference>
<protein>
    <submittedName>
        <fullName evidence="2">Uncharacterized protein</fullName>
    </submittedName>
</protein>
<feature type="region of interest" description="Disordered" evidence="1">
    <location>
        <begin position="67"/>
        <end position="87"/>
    </location>
</feature>
<proteinExistence type="predicted"/>
<dbReference type="AlphaFoldDB" id="A0A150QNT8"/>
<comment type="caution">
    <text evidence="2">The sequence shown here is derived from an EMBL/GenBank/DDBJ whole genome shotgun (WGS) entry which is preliminary data.</text>
</comment>
<evidence type="ECO:0000313" key="2">
    <source>
        <dbReference type="EMBL" id="KYF69604.1"/>
    </source>
</evidence>